<dbReference type="RefSeq" id="WP_339967577.1">
    <property type="nucleotide sequence ID" value="NZ_JBBHJY010000006.1"/>
</dbReference>
<organism evidence="13 14">
    <name type="scientific">Novosphingobium aquae</name>
    <dbReference type="NCBI Taxonomy" id="3133435"/>
    <lineage>
        <taxon>Bacteria</taxon>
        <taxon>Pseudomonadati</taxon>
        <taxon>Pseudomonadota</taxon>
        <taxon>Alphaproteobacteria</taxon>
        <taxon>Sphingomonadales</taxon>
        <taxon>Sphingomonadaceae</taxon>
        <taxon>Novosphingobium</taxon>
    </lineage>
</organism>
<accession>A0ABU8SB46</accession>
<dbReference type="Pfam" id="PF07715">
    <property type="entry name" value="Plug"/>
    <property type="match status" value="1"/>
</dbReference>
<dbReference type="PANTHER" id="PTHR47234:SF3">
    <property type="entry name" value="SECRETIN_TONB SHORT N-TERMINAL DOMAIN-CONTAINING PROTEIN"/>
    <property type="match status" value="1"/>
</dbReference>
<evidence type="ECO:0000313" key="14">
    <source>
        <dbReference type="Proteomes" id="UP001379235"/>
    </source>
</evidence>
<evidence type="ECO:0000256" key="6">
    <source>
        <dbReference type="ARBA" id="ARBA00023136"/>
    </source>
</evidence>
<evidence type="ECO:0000259" key="12">
    <source>
        <dbReference type="Pfam" id="PF07715"/>
    </source>
</evidence>
<evidence type="ECO:0000256" key="9">
    <source>
        <dbReference type="RuleBase" id="RU003357"/>
    </source>
</evidence>
<dbReference type="PROSITE" id="PS52016">
    <property type="entry name" value="TONB_DEPENDENT_REC_3"/>
    <property type="match status" value="1"/>
</dbReference>
<evidence type="ECO:0000256" key="10">
    <source>
        <dbReference type="SAM" id="MobiDB-lite"/>
    </source>
</evidence>
<evidence type="ECO:0000256" key="5">
    <source>
        <dbReference type="ARBA" id="ARBA00023077"/>
    </source>
</evidence>
<evidence type="ECO:0000256" key="3">
    <source>
        <dbReference type="ARBA" id="ARBA00022452"/>
    </source>
</evidence>
<dbReference type="Pfam" id="PF00593">
    <property type="entry name" value="TonB_dep_Rec_b-barrel"/>
    <property type="match status" value="1"/>
</dbReference>
<dbReference type="InterPro" id="IPR000531">
    <property type="entry name" value="Beta-barrel_TonB"/>
</dbReference>
<evidence type="ECO:0000259" key="11">
    <source>
        <dbReference type="Pfam" id="PF00593"/>
    </source>
</evidence>
<keyword evidence="5 9" id="KW-0798">TonB box</keyword>
<evidence type="ECO:0000256" key="4">
    <source>
        <dbReference type="ARBA" id="ARBA00022692"/>
    </source>
</evidence>
<feature type="domain" description="TonB-dependent receptor plug" evidence="12">
    <location>
        <begin position="42"/>
        <end position="155"/>
    </location>
</feature>
<dbReference type="Gene3D" id="2.170.130.10">
    <property type="entry name" value="TonB-dependent receptor, plug domain"/>
    <property type="match status" value="1"/>
</dbReference>
<comment type="caution">
    <text evidence="13">The sequence shown here is derived from an EMBL/GenBank/DDBJ whole genome shotgun (WGS) entry which is preliminary data.</text>
</comment>
<feature type="region of interest" description="Disordered" evidence="10">
    <location>
        <begin position="1"/>
        <end position="23"/>
    </location>
</feature>
<feature type="domain" description="TonB-dependent receptor-like beta-barrel" evidence="11">
    <location>
        <begin position="267"/>
        <end position="721"/>
    </location>
</feature>
<comment type="similarity">
    <text evidence="8 9">Belongs to the TonB-dependent receptor family.</text>
</comment>
<proteinExistence type="inferred from homology"/>
<comment type="subcellular location">
    <subcellularLocation>
        <location evidence="1 8">Cell outer membrane</location>
        <topology evidence="1 8">Multi-pass membrane protein</topology>
    </subcellularLocation>
</comment>
<evidence type="ECO:0000256" key="1">
    <source>
        <dbReference type="ARBA" id="ARBA00004571"/>
    </source>
</evidence>
<keyword evidence="14" id="KW-1185">Reference proteome</keyword>
<dbReference type="EMBL" id="JBBHJY010000006">
    <property type="protein sequence ID" value="MEJ6010776.1"/>
    <property type="molecule type" value="Genomic_DNA"/>
</dbReference>
<dbReference type="SUPFAM" id="SSF56935">
    <property type="entry name" value="Porins"/>
    <property type="match status" value="1"/>
</dbReference>
<dbReference type="InterPro" id="IPR036942">
    <property type="entry name" value="Beta-barrel_TonB_sf"/>
</dbReference>
<evidence type="ECO:0000256" key="2">
    <source>
        <dbReference type="ARBA" id="ARBA00022448"/>
    </source>
</evidence>
<dbReference type="InterPro" id="IPR039426">
    <property type="entry name" value="TonB-dep_rcpt-like"/>
</dbReference>
<gene>
    <name evidence="13" type="ORF">WG900_12710</name>
</gene>
<keyword evidence="7 8" id="KW-0998">Cell outer membrane</keyword>
<evidence type="ECO:0000313" key="13">
    <source>
        <dbReference type="EMBL" id="MEJ6010776.1"/>
    </source>
</evidence>
<name>A0ABU8SB46_9SPHN</name>
<dbReference type="InterPro" id="IPR012910">
    <property type="entry name" value="Plug_dom"/>
</dbReference>
<reference evidence="13 14" key="1">
    <citation type="submission" date="2024-03" db="EMBL/GenBank/DDBJ databases">
        <authorList>
            <person name="Jo J.-H."/>
        </authorList>
    </citation>
    <scope>NUCLEOTIDE SEQUENCE [LARGE SCALE GENOMIC DNA]</scope>
    <source>
        <strain evidence="13 14">AS3R-12</strain>
    </source>
</reference>
<dbReference type="InterPro" id="IPR037066">
    <property type="entry name" value="Plug_dom_sf"/>
</dbReference>
<dbReference type="Proteomes" id="UP001379235">
    <property type="component" value="Unassembled WGS sequence"/>
</dbReference>
<protein>
    <submittedName>
        <fullName evidence="13">TonB-dependent receptor</fullName>
    </submittedName>
</protein>
<evidence type="ECO:0000256" key="8">
    <source>
        <dbReference type="PROSITE-ProRule" id="PRU01360"/>
    </source>
</evidence>
<keyword evidence="6 8" id="KW-0472">Membrane</keyword>
<dbReference type="Gene3D" id="2.40.170.20">
    <property type="entry name" value="TonB-dependent receptor, beta-barrel domain"/>
    <property type="match status" value="1"/>
</dbReference>
<keyword evidence="13" id="KW-0675">Receptor</keyword>
<keyword evidence="3 8" id="KW-1134">Transmembrane beta strand</keyword>
<dbReference type="PANTHER" id="PTHR47234">
    <property type="match status" value="1"/>
</dbReference>
<keyword evidence="2 8" id="KW-0813">Transport</keyword>
<keyword evidence="4 8" id="KW-0812">Transmembrane</keyword>
<sequence length="759" mass="80243">MMTPADAAEKGSKPAPHSGDAETDGEIIVTGSHIRGAVSASDVLKINSEEIIAAGQTDLGEAIRSLPQNFAGGQNPGVGTGAGLTNSNVNSASSVNLRGLGADASLTLLNGHRLPYDSAFGGVDISAIPLAALDRIEVLPDGASALYGSDAVAGVVNVLLRRDYEGITTSGQLRASTDGGNFQQQADVVAGSKWAGGGFIVAYDYSRNTGITAAQRPYASTLDPETSLYPSQRRHAAVLSAHQDLGSGIRASVDILYSHRDSDTVGGTAAARYRFRPDVESLTLAPSFEFALGNDWTVKAQGVLGRDRTHYNTTFTSAGGSAVVTSGCFCNRAASAELGAEGPLFALAGGDARIAFGTGYRSNGMDYSRFVGTAANGAFNVSRSSRFAYGEINLPFVAPENDLRGIARLSLSAALRYEDYPGMARLATPRIGLVYAPIPELTLRGTWSRSFKAPTLYQQYVGYQTYLLPAIAFGVTDPGRTVLYASGGNPDLKPERARSWTAGFELRPLGSPALTLGATWFDIRYKDRVVQPIAGSIAAAFRDPGYATLIDFSPSASDLAGLISGAELGLQNFSGSAYDAALVAALVDNRNVNVALQSVHGIDARLGWSNDLDAGRRLNIDIAGTWLSSSQQLTAALPEVQLAGTVFNPPSLRLRGAIAYQDRRLRLGTTLNYTGALTDRRFATPARLSPQATVDLAVRYDFIPREDGEPGLAVSLNASNVFNARPRLIRTTGPTDTNYDSTNYSPIGRFIALGVTRRW</sequence>
<evidence type="ECO:0000256" key="7">
    <source>
        <dbReference type="ARBA" id="ARBA00023237"/>
    </source>
</evidence>